<dbReference type="RefSeq" id="WP_204959035.1">
    <property type="nucleotide sequence ID" value="NZ_JAFEUO010000004.1"/>
</dbReference>
<keyword evidence="4" id="KW-0436">Ligase</keyword>
<dbReference type="SUPFAM" id="SSF69864">
    <property type="entry name" value="Argininosuccinate synthetase, C-terminal domain"/>
    <property type="match status" value="1"/>
</dbReference>
<keyword evidence="6" id="KW-0547">Nucleotide-binding</keyword>
<evidence type="ECO:0000256" key="6">
    <source>
        <dbReference type="ARBA" id="ARBA00022741"/>
    </source>
</evidence>
<comment type="caution">
    <text evidence="10">The sequence shown here is derived from an EMBL/GenBank/DDBJ whole genome shotgun (WGS) entry which is preliminary data.</text>
</comment>
<gene>
    <name evidence="10" type="ORF">JQN84_15100</name>
</gene>
<dbReference type="PANTHER" id="PTHR11587:SF2">
    <property type="entry name" value="ARGININOSUCCINATE SYNTHASE"/>
    <property type="match status" value="1"/>
</dbReference>
<keyword evidence="11" id="KW-1185">Reference proteome</keyword>
<sequence>MRRFITTLDELTARPPRHLVLLYSGGLDGTYLLHLLRDAPVDTTALNVRIGAPDGDGRARELAARFGAAYQEADVTDEFFTEALPAAIHADAYYQGQFPVGSTLSRPLMARAAVRVARTVGGDAVGHTATYMQNSTARIGRSVAALDPELHVVAPFLGSNVTRAQKQARLAEAGVTLPDAVHSVDVNPWARVIENGSLETPENRLDESVFTLTRDAVDCPAEPAELTLAFAAGLPVALNGAPLPLHDLVPRLTELAGRHGVGRYSGLEDTAFGVKNHEVRESPAATVITTAHRALANAVLGPREHAVRAQLSTEWTTTAVQGGWFSHLGRTLRRCLTELDEPLTGTVQLRLYRGAVTVLKLATPHGLHYARLGVDFHHWMDDYGYGSWHQLMTLADTARTAVDGTAPDRSERR</sequence>
<dbReference type="InterPro" id="IPR024074">
    <property type="entry name" value="AS_cat/multimer_dom_body"/>
</dbReference>
<dbReference type="Pfam" id="PF20979">
    <property type="entry name" value="Arginosuc_syn_C"/>
    <property type="match status" value="1"/>
</dbReference>
<feature type="domain" description="Arginosuccinate synthase-like N-terminal" evidence="8">
    <location>
        <begin position="19"/>
        <end position="168"/>
    </location>
</feature>
<keyword evidence="3" id="KW-0055">Arginine biosynthesis</keyword>
<feature type="domain" description="Arginosuccinate synthase C-terminal" evidence="9">
    <location>
        <begin position="182"/>
        <end position="368"/>
    </location>
</feature>
<evidence type="ECO:0000259" key="8">
    <source>
        <dbReference type="Pfam" id="PF00764"/>
    </source>
</evidence>
<evidence type="ECO:0000256" key="7">
    <source>
        <dbReference type="ARBA" id="ARBA00022840"/>
    </source>
</evidence>
<name>A0ABS2JCH2_9ACTN</name>
<dbReference type="Proteomes" id="UP000809587">
    <property type="component" value="Unassembled WGS sequence"/>
</dbReference>
<evidence type="ECO:0000259" key="9">
    <source>
        <dbReference type="Pfam" id="PF20979"/>
    </source>
</evidence>
<evidence type="ECO:0000256" key="4">
    <source>
        <dbReference type="ARBA" id="ARBA00022598"/>
    </source>
</evidence>
<keyword evidence="7" id="KW-0067">ATP-binding</keyword>
<evidence type="ECO:0000313" key="10">
    <source>
        <dbReference type="EMBL" id="MBM7083846.1"/>
    </source>
</evidence>
<dbReference type="InterPro" id="IPR048268">
    <property type="entry name" value="Arginosuc_syn_C"/>
</dbReference>
<dbReference type="Pfam" id="PF00764">
    <property type="entry name" value="Arginosuc_synth"/>
    <property type="match status" value="1"/>
</dbReference>
<dbReference type="EC" id="6.3.4.5" evidence="2"/>
<reference evidence="10 11" key="1">
    <citation type="submission" date="2021-02" db="EMBL/GenBank/DDBJ databases">
        <authorList>
            <person name="Lee D.-H."/>
        </authorList>
    </citation>
    <scope>NUCLEOTIDE SEQUENCE [LARGE SCALE GENOMIC DNA]</scope>
    <source>
        <strain evidence="10 11">MMS20-R2-29</strain>
    </source>
</reference>
<comment type="pathway">
    <text evidence="1">Amino-acid biosynthesis; L-arginine biosynthesis; L-arginine from L-ornithine and carbamoyl phosphate: step 2/3.</text>
</comment>
<organism evidence="10 11">
    <name type="scientific">Micromonospora humidisoli</name>
    <dbReference type="NCBI Taxonomy" id="2807622"/>
    <lineage>
        <taxon>Bacteria</taxon>
        <taxon>Bacillati</taxon>
        <taxon>Actinomycetota</taxon>
        <taxon>Actinomycetes</taxon>
        <taxon>Micromonosporales</taxon>
        <taxon>Micromonosporaceae</taxon>
        <taxon>Micromonospora</taxon>
    </lineage>
</organism>
<evidence type="ECO:0000313" key="11">
    <source>
        <dbReference type="Proteomes" id="UP000809587"/>
    </source>
</evidence>
<evidence type="ECO:0000256" key="2">
    <source>
        <dbReference type="ARBA" id="ARBA00012286"/>
    </source>
</evidence>
<keyword evidence="5" id="KW-0028">Amino-acid biosynthesis</keyword>
<evidence type="ECO:0000256" key="1">
    <source>
        <dbReference type="ARBA" id="ARBA00004967"/>
    </source>
</evidence>
<dbReference type="Gene3D" id="3.40.50.620">
    <property type="entry name" value="HUPs"/>
    <property type="match status" value="1"/>
</dbReference>
<dbReference type="InterPro" id="IPR001518">
    <property type="entry name" value="Arginosuc_synth"/>
</dbReference>
<dbReference type="EMBL" id="JAFEUO010000004">
    <property type="protein sequence ID" value="MBM7083846.1"/>
    <property type="molecule type" value="Genomic_DNA"/>
</dbReference>
<protein>
    <recommendedName>
        <fullName evidence="2">argininosuccinate synthase</fullName>
        <ecNumber evidence="2">6.3.4.5</ecNumber>
    </recommendedName>
</protein>
<dbReference type="InterPro" id="IPR014729">
    <property type="entry name" value="Rossmann-like_a/b/a_fold"/>
</dbReference>
<dbReference type="InterPro" id="IPR048267">
    <property type="entry name" value="Arginosuc_syn_N"/>
</dbReference>
<proteinExistence type="predicted"/>
<accession>A0ABS2JCH2</accession>
<dbReference type="PANTHER" id="PTHR11587">
    <property type="entry name" value="ARGININOSUCCINATE SYNTHASE"/>
    <property type="match status" value="1"/>
</dbReference>
<dbReference type="SUPFAM" id="SSF52402">
    <property type="entry name" value="Adenine nucleotide alpha hydrolases-like"/>
    <property type="match status" value="1"/>
</dbReference>
<evidence type="ECO:0000256" key="3">
    <source>
        <dbReference type="ARBA" id="ARBA00022571"/>
    </source>
</evidence>
<dbReference type="Gene3D" id="3.90.1260.10">
    <property type="entry name" value="Argininosuccinate synthetase, chain A, domain 2"/>
    <property type="match status" value="1"/>
</dbReference>
<evidence type="ECO:0000256" key="5">
    <source>
        <dbReference type="ARBA" id="ARBA00022605"/>
    </source>
</evidence>